<feature type="region of interest" description="Disordered" evidence="1">
    <location>
        <begin position="42"/>
        <end position="76"/>
    </location>
</feature>
<protein>
    <submittedName>
        <fullName evidence="3">Peptidoglycan/xylan/chitin deacetylase, PgdA/CDA1 family</fullName>
    </submittedName>
</protein>
<dbReference type="AlphaFoldDB" id="A0A1H1S0L3"/>
<organism evidence="3 4">
    <name type="scientific">Corynebacterium timonense</name>
    <dbReference type="NCBI Taxonomy" id="441500"/>
    <lineage>
        <taxon>Bacteria</taxon>
        <taxon>Bacillati</taxon>
        <taxon>Actinomycetota</taxon>
        <taxon>Actinomycetes</taxon>
        <taxon>Mycobacteriales</taxon>
        <taxon>Corynebacteriaceae</taxon>
        <taxon>Corynebacterium</taxon>
    </lineage>
</organism>
<proteinExistence type="predicted"/>
<feature type="domain" description="NodB homology" evidence="2">
    <location>
        <begin position="107"/>
        <end position="300"/>
    </location>
</feature>
<dbReference type="SUPFAM" id="SSF88713">
    <property type="entry name" value="Glycoside hydrolase/deacetylase"/>
    <property type="match status" value="1"/>
</dbReference>
<gene>
    <name evidence="3" type="ORF">SAMN04488539_1627</name>
</gene>
<dbReference type="PANTHER" id="PTHR10587:SF134">
    <property type="entry name" value="SECRETED PROTEIN"/>
    <property type="match status" value="1"/>
</dbReference>
<dbReference type="Pfam" id="PF01522">
    <property type="entry name" value="Polysacc_deac_1"/>
    <property type="match status" value="1"/>
</dbReference>
<dbReference type="eggNOG" id="COG0726">
    <property type="taxonomic scope" value="Bacteria"/>
</dbReference>
<dbReference type="InterPro" id="IPR011330">
    <property type="entry name" value="Glyco_hydro/deAcase_b/a-brl"/>
</dbReference>
<dbReference type="PROSITE" id="PS51677">
    <property type="entry name" value="NODB"/>
    <property type="match status" value="1"/>
</dbReference>
<dbReference type="InterPro" id="IPR002509">
    <property type="entry name" value="NODB_dom"/>
</dbReference>
<reference evidence="3 4" key="1">
    <citation type="submission" date="2016-10" db="EMBL/GenBank/DDBJ databases">
        <authorList>
            <person name="de Groot N.N."/>
        </authorList>
    </citation>
    <scope>NUCLEOTIDE SEQUENCE [LARGE SCALE GENOMIC DNA]</scope>
    <source>
        <strain evidence="3 4">DSM 45434</strain>
    </source>
</reference>
<accession>A0A1H1S0L3</accession>
<dbReference type="OrthoDB" id="9814083at2"/>
<dbReference type="PANTHER" id="PTHR10587">
    <property type="entry name" value="GLYCOSYL TRANSFERASE-RELATED"/>
    <property type="match status" value="1"/>
</dbReference>
<dbReference type="Proteomes" id="UP000182237">
    <property type="component" value="Chromosome I"/>
</dbReference>
<dbReference type="Gene3D" id="3.20.20.370">
    <property type="entry name" value="Glycoside hydrolase/deacetylase"/>
    <property type="match status" value="1"/>
</dbReference>
<dbReference type="GO" id="GO:0016810">
    <property type="term" value="F:hydrolase activity, acting on carbon-nitrogen (but not peptide) bonds"/>
    <property type="evidence" value="ECO:0007669"/>
    <property type="project" value="InterPro"/>
</dbReference>
<name>A0A1H1S0L3_9CORY</name>
<evidence type="ECO:0000313" key="3">
    <source>
        <dbReference type="EMBL" id="SDS41368.1"/>
    </source>
</evidence>
<dbReference type="EMBL" id="LT629765">
    <property type="protein sequence ID" value="SDS41368.1"/>
    <property type="molecule type" value="Genomic_DNA"/>
</dbReference>
<dbReference type="GO" id="GO:0005975">
    <property type="term" value="P:carbohydrate metabolic process"/>
    <property type="evidence" value="ECO:0007669"/>
    <property type="project" value="InterPro"/>
</dbReference>
<evidence type="ECO:0000313" key="4">
    <source>
        <dbReference type="Proteomes" id="UP000182237"/>
    </source>
</evidence>
<keyword evidence="4" id="KW-1185">Reference proteome</keyword>
<evidence type="ECO:0000259" key="2">
    <source>
        <dbReference type="PROSITE" id="PS51677"/>
    </source>
</evidence>
<evidence type="ECO:0000256" key="1">
    <source>
        <dbReference type="SAM" id="MobiDB-lite"/>
    </source>
</evidence>
<dbReference type="InterPro" id="IPR050248">
    <property type="entry name" value="Polysacc_deacetylase_ArnD"/>
</dbReference>
<dbReference type="STRING" id="1203190.GCA_000312345_01568"/>
<sequence length="318" mass="32967">MGTAPPFQPSEGTRAPRLLSRRDALRAGVVLPLIGAAGSAASCAAPDAGPTSRTQEAPPATTTATTTTAAPETPQPADVAARYRDAVPSAWGVDLPGIVASLAPGTTSIALTFDACGGPHGSLIDDPLLALLEEQAVPATLFWNKRWIDANPQRAQQIAQNPLFQIENHGTAHKPLSVNGRAAYGIPGTATPDELVEEIEGNRRFLREFLGVESNWFRSGTAFYDDVAVEIARDLGVSLAGFAVNGDAGATLPGPAVASALRHSSAGAIVLMHMNQPGRGTADGVREAIPQLRAAGFTFVALGEAPVGRRASTMPHVH</sequence>